<dbReference type="InterPro" id="IPR025868">
    <property type="entry name" value="Zn_ribbon_dom_put"/>
</dbReference>
<evidence type="ECO:0000313" key="3">
    <source>
        <dbReference type="Proteomes" id="UP000774130"/>
    </source>
</evidence>
<evidence type="ECO:0000313" key="2">
    <source>
        <dbReference type="EMBL" id="MBV7390418.1"/>
    </source>
</evidence>
<feature type="domain" description="Putative zinc ribbon" evidence="1">
    <location>
        <begin position="6"/>
        <end position="90"/>
    </location>
</feature>
<dbReference type="Proteomes" id="UP000774130">
    <property type="component" value="Unassembled WGS sequence"/>
</dbReference>
<accession>A0ABS6TBY6</accession>
<sequence>MQEITYCQSCGMPLENQEMLGTDAGGSKNQEYCFYCYQDGNFTSERTMEEMIALSVQHLKEDRVLKAQNKTETEAREFMLGLFPQLKRWQ</sequence>
<gene>
    <name evidence="2" type="ORF">KUA55_06990</name>
</gene>
<evidence type="ECO:0000259" key="1">
    <source>
        <dbReference type="Pfam" id="PF12674"/>
    </source>
</evidence>
<dbReference type="EMBL" id="JAHUZB010000003">
    <property type="protein sequence ID" value="MBV7390418.1"/>
    <property type="molecule type" value="Genomic_DNA"/>
</dbReference>
<dbReference type="Pfam" id="PF12674">
    <property type="entry name" value="Zn_ribbon_2"/>
    <property type="match status" value="1"/>
</dbReference>
<reference evidence="2 3" key="1">
    <citation type="submission" date="2021-06" db="EMBL/GenBank/DDBJ databases">
        <title>Enterococcus alishanensis sp. nov., a novel lactic acid bacterium isolated from fresh coffee beans.</title>
        <authorList>
            <person name="Chen Y.-S."/>
        </authorList>
    </citation>
    <scope>NUCLEOTIDE SEQUENCE [LARGE SCALE GENOMIC DNA]</scope>
    <source>
        <strain evidence="2 3">ALS3</strain>
    </source>
</reference>
<keyword evidence="3" id="KW-1185">Reference proteome</keyword>
<comment type="caution">
    <text evidence="2">The sequence shown here is derived from an EMBL/GenBank/DDBJ whole genome shotgun (WGS) entry which is preliminary data.</text>
</comment>
<name>A0ABS6TBY6_9ENTE</name>
<organism evidence="2 3">
    <name type="scientific">Enterococcus alishanensis</name>
    <dbReference type="NCBI Taxonomy" id="1303817"/>
    <lineage>
        <taxon>Bacteria</taxon>
        <taxon>Bacillati</taxon>
        <taxon>Bacillota</taxon>
        <taxon>Bacilli</taxon>
        <taxon>Lactobacillales</taxon>
        <taxon>Enterococcaceae</taxon>
        <taxon>Enterococcus</taxon>
    </lineage>
</organism>
<protein>
    <submittedName>
        <fullName evidence="2">Zinc ribbon domain-containing protein</fullName>
    </submittedName>
</protein>
<dbReference type="RefSeq" id="WP_218325484.1">
    <property type="nucleotide sequence ID" value="NZ_JAHUZB010000003.1"/>
</dbReference>
<proteinExistence type="predicted"/>